<comment type="caution">
    <text evidence="5">The sequence shown here is derived from an EMBL/GenBank/DDBJ whole genome shotgun (WGS) entry which is preliminary data.</text>
</comment>
<dbReference type="PANTHER" id="PTHR43280:SF2">
    <property type="entry name" value="HTH-TYPE TRANSCRIPTIONAL REGULATOR EXSA"/>
    <property type="match status" value="1"/>
</dbReference>
<dbReference type="GO" id="GO:0003700">
    <property type="term" value="F:DNA-binding transcription factor activity"/>
    <property type="evidence" value="ECO:0007669"/>
    <property type="project" value="InterPro"/>
</dbReference>
<dbReference type="OrthoDB" id="2638442at2"/>
<name>A0A3B0C0S5_9BACL</name>
<evidence type="ECO:0000313" key="5">
    <source>
        <dbReference type="EMBL" id="RKN79253.1"/>
    </source>
</evidence>
<dbReference type="EMBL" id="RBAH01000016">
    <property type="protein sequence ID" value="RKN79253.1"/>
    <property type="molecule type" value="Genomic_DNA"/>
</dbReference>
<evidence type="ECO:0000256" key="3">
    <source>
        <dbReference type="ARBA" id="ARBA00023163"/>
    </source>
</evidence>
<dbReference type="InterPro" id="IPR009057">
    <property type="entry name" value="Homeodomain-like_sf"/>
</dbReference>
<proteinExistence type="predicted"/>
<dbReference type="SUPFAM" id="SSF46689">
    <property type="entry name" value="Homeodomain-like"/>
    <property type="match status" value="1"/>
</dbReference>
<evidence type="ECO:0000256" key="2">
    <source>
        <dbReference type="ARBA" id="ARBA00023125"/>
    </source>
</evidence>
<keyword evidence="6" id="KW-1185">Reference proteome</keyword>
<dbReference type="InterPro" id="IPR018060">
    <property type="entry name" value="HTH_AraC"/>
</dbReference>
<evidence type="ECO:0000256" key="1">
    <source>
        <dbReference type="ARBA" id="ARBA00023015"/>
    </source>
</evidence>
<dbReference type="InterPro" id="IPR020449">
    <property type="entry name" value="Tscrpt_reg_AraC-type_HTH"/>
</dbReference>
<sequence>MPPVKYMQKVRLDNAKQLLMQTTLSVTDIALSVGYPDLFTFTRAFTRHFGLSPSRTRSIAE</sequence>
<evidence type="ECO:0000313" key="6">
    <source>
        <dbReference type="Proteomes" id="UP000282311"/>
    </source>
</evidence>
<reference evidence="5 6" key="1">
    <citation type="journal article" date="2007" name="Int. J. Syst. Evol. Microbiol.">
        <title>Paenibacillus ginsengarvi sp. nov., isolated from soil from ginseng cultivation.</title>
        <authorList>
            <person name="Yoon M.H."/>
            <person name="Ten L.N."/>
            <person name="Im W.T."/>
        </authorList>
    </citation>
    <scope>NUCLEOTIDE SEQUENCE [LARGE SCALE GENOMIC DNA]</scope>
    <source>
        <strain evidence="5 6">KCTC 13059</strain>
    </source>
</reference>
<keyword evidence="3" id="KW-0804">Transcription</keyword>
<protein>
    <submittedName>
        <fullName evidence="5">AraC family transcriptional regulator</fullName>
    </submittedName>
</protein>
<dbReference type="InterPro" id="IPR018062">
    <property type="entry name" value="HTH_AraC-typ_CS"/>
</dbReference>
<accession>A0A3B0C0S5</accession>
<keyword evidence="1" id="KW-0805">Transcription regulation</keyword>
<dbReference type="GO" id="GO:0043565">
    <property type="term" value="F:sequence-specific DNA binding"/>
    <property type="evidence" value="ECO:0007669"/>
    <property type="project" value="InterPro"/>
</dbReference>
<dbReference type="PROSITE" id="PS01124">
    <property type="entry name" value="HTH_ARAC_FAMILY_2"/>
    <property type="match status" value="1"/>
</dbReference>
<dbReference type="SMART" id="SM00342">
    <property type="entry name" value="HTH_ARAC"/>
    <property type="match status" value="1"/>
</dbReference>
<organism evidence="5 6">
    <name type="scientific">Paenibacillus ginsengarvi</name>
    <dbReference type="NCBI Taxonomy" id="400777"/>
    <lineage>
        <taxon>Bacteria</taxon>
        <taxon>Bacillati</taxon>
        <taxon>Bacillota</taxon>
        <taxon>Bacilli</taxon>
        <taxon>Bacillales</taxon>
        <taxon>Paenibacillaceae</taxon>
        <taxon>Paenibacillus</taxon>
    </lineage>
</organism>
<gene>
    <name evidence="5" type="ORF">D7M11_20710</name>
</gene>
<dbReference type="AlphaFoldDB" id="A0A3B0C0S5"/>
<dbReference type="Gene3D" id="1.10.10.60">
    <property type="entry name" value="Homeodomain-like"/>
    <property type="match status" value="1"/>
</dbReference>
<keyword evidence="2" id="KW-0238">DNA-binding</keyword>
<dbReference type="Pfam" id="PF12833">
    <property type="entry name" value="HTH_18"/>
    <property type="match status" value="1"/>
</dbReference>
<evidence type="ECO:0000259" key="4">
    <source>
        <dbReference type="PROSITE" id="PS01124"/>
    </source>
</evidence>
<dbReference type="PROSITE" id="PS00041">
    <property type="entry name" value="HTH_ARAC_FAMILY_1"/>
    <property type="match status" value="1"/>
</dbReference>
<dbReference type="Proteomes" id="UP000282311">
    <property type="component" value="Unassembled WGS sequence"/>
</dbReference>
<dbReference type="PANTHER" id="PTHR43280">
    <property type="entry name" value="ARAC-FAMILY TRANSCRIPTIONAL REGULATOR"/>
    <property type="match status" value="1"/>
</dbReference>
<dbReference type="PRINTS" id="PR00032">
    <property type="entry name" value="HTHARAC"/>
</dbReference>
<feature type="domain" description="HTH araC/xylS-type" evidence="4">
    <location>
        <begin position="1"/>
        <end position="59"/>
    </location>
</feature>